<dbReference type="EMBL" id="QZCW01000003">
    <property type="protein sequence ID" value="MCW5323066.1"/>
    <property type="molecule type" value="Genomic_DNA"/>
</dbReference>
<protein>
    <submittedName>
        <fullName evidence="1">DUF1444 family protein</fullName>
    </submittedName>
</protein>
<evidence type="ECO:0000313" key="2">
    <source>
        <dbReference type="Proteomes" id="UP001208935"/>
    </source>
</evidence>
<dbReference type="Pfam" id="PF07285">
    <property type="entry name" value="DUF1444"/>
    <property type="match status" value="1"/>
</dbReference>
<sequence length="205" mass="22910">MINSLFNLFKKAVGTALPKQVSLREQLVPRIRHVDFLKMLQEHGVPEQQQPVTTALCGELLVSYAFDLPEQFTMATPPQLEQAGIAASEVPALALRNLARLMPRTRFFGKQGFMAVYTGGELEATLLLLDAFWEHMQASSLGKEIVAVVPRRDCLLLCDARDAGALAELGREAEKFFTESQDAHALSVQKMLRRDDGRWELFTGH</sequence>
<keyword evidence="2" id="KW-1185">Reference proteome</keyword>
<dbReference type="Proteomes" id="UP001208935">
    <property type="component" value="Unassembled WGS sequence"/>
</dbReference>
<gene>
    <name evidence="1" type="ORF">D5039_18545</name>
</gene>
<evidence type="ECO:0000313" key="1">
    <source>
        <dbReference type="EMBL" id="MCW5323066.1"/>
    </source>
</evidence>
<reference evidence="2" key="1">
    <citation type="submission" date="2023-07" db="EMBL/GenBank/DDBJ databases">
        <title>Verminephrobacter genomes.</title>
        <authorList>
            <person name="Lund M.B."/>
        </authorList>
    </citation>
    <scope>NUCLEOTIDE SEQUENCE [LARGE SCALE GENOMIC DNA]</scope>
    <source>
        <strain evidence="2">AtM5-05</strain>
    </source>
</reference>
<dbReference type="InterPro" id="IPR010838">
    <property type="entry name" value="DUF1444"/>
</dbReference>
<accession>A0ABT3KXT5</accession>
<proteinExistence type="predicted"/>
<name>A0ABT3KXT5_9BURK</name>
<organism evidence="1 2">
    <name type="scientific">Verminephrobacter aporrectodeae subsp. tuberculatae</name>
    <dbReference type="NCBI Taxonomy" id="1110392"/>
    <lineage>
        <taxon>Bacteria</taxon>
        <taxon>Pseudomonadati</taxon>
        <taxon>Pseudomonadota</taxon>
        <taxon>Betaproteobacteria</taxon>
        <taxon>Burkholderiales</taxon>
        <taxon>Comamonadaceae</taxon>
        <taxon>Verminephrobacter</taxon>
    </lineage>
</organism>
<comment type="caution">
    <text evidence="1">The sequence shown here is derived from an EMBL/GenBank/DDBJ whole genome shotgun (WGS) entry which is preliminary data.</text>
</comment>
<dbReference type="RefSeq" id="WP_265283083.1">
    <property type="nucleotide sequence ID" value="NZ_QZCW01000003.1"/>
</dbReference>